<dbReference type="FunFam" id="3.30.565.10:FF:000010">
    <property type="entry name" value="Sensor histidine kinase RcsC"/>
    <property type="match status" value="1"/>
</dbReference>
<dbReference type="EMBL" id="HG794546">
    <property type="protein sequence ID" value="CDK98479.1"/>
    <property type="molecule type" value="Genomic_DNA"/>
</dbReference>
<dbReference type="PROSITE" id="PS50109">
    <property type="entry name" value="HIS_KIN"/>
    <property type="match status" value="1"/>
</dbReference>
<evidence type="ECO:0000256" key="2">
    <source>
        <dbReference type="ARBA" id="ARBA00012438"/>
    </source>
</evidence>
<dbReference type="PANTHER" id="PTHR45339">
    <property type="entry name" value="HYBRID SIGNAL TRANSDUCTION HISTIDINE KINASE J"/>
    <property type="match status" value="1"/>
</dbReference>
<feature type="transmembrane region" description="Helical" evidence="12">
    <location>
        <begin position="79"/>
        <end position="100"/>
    </location>
</feature>
<feature type="transmembrane region" description="Helical" evidence="12">
    <location>
        <begin position="183"/>
        <end position="204"/>
    </location>
</feature>
<dbReference type="InterPro" id="IPR036641">
    <property type="entry name" value="HPT_dom_sf"/>
</dbReference>
<dbReference type="GO" id="GO:0005524">
    <property type="term" value="F:ATP binding"/>
    <property type="evidence" value="ECO:0007669"/>
    <property type="project" value="UniProtKB-KW"/>
</dbReference>
<dbReference type="STRING" id="1430440.MGMSRv2__1264"/>
<protein>
    <recommendedName>
        <fullName evidence="10">Sensory/regulatory protein RpfC</fullName>
        <ecNumber evidence="2">2.7.13.3</ecNumber>
    </recommendedName>
</protein>
<dbReference type="HOGENOM" id="CLU_000445_104_15_5"/>
<evidence type="ECO:0000256" key="7">
    <source>
        <dbReference type="ARBA" id="ARBA00022840"/>
    </source>
</evidence>
<dbReference type="InterPro" id="IPR004358">
    <property type="entry name" value="Sig_transdc_His_kin-like_C"/>
</dbReference>
<feature type="domain" description="Response regulatory" evidence="14">
    <location>
        <begin position="491"/>
        <end position="608"/>
    </location>
</feature>
<dbReference type="CDD" id="cd16922">
    <property type="entry name" value="HATPase_EvgS-ArcB-TorS-like"/>
    <property type="match status" value="1"/>
</dbReference>
<feature type="domain" description="Histidine kinase" evidence="13">
    <location>
        <begin position="249"/>
        <end position="470"/>
    </location>
</feature>
<keyword evidence="3 11" id="KW-0597">Phosphoprotein</keyword>
<comment type="subunit">
    <text evidence="9">At low DSF concentrations, interacts with RpfF.</text>
</comment>
<dbReference type="InterPro" id="IPR003661">
    <property type="entry name" value="HisK_dim/P_dom"/>
</dbReference>
<dbReference type="PROSITE" id="PS50110">
    <property type="entry name" value="RESPONSE_REGULATORY"/>
    <property type="match status" value="1"/>
</dbReference>
<evidence type="ECO:0000259" key="13">
    <source>
        <dbReference type="PROSITE" id="PS50109"/>
    </source>
</evidence>
<dbReference type="SUPFAM" id="SSF47384">
    <property type="entry name" value="Homodimeric domain of signal transducing histidine kinase"/>
    <property type="match status" value="1"/>
</dbReference>
<evidence type="ECO:0000256" key="10">
    <source>
        <dbReference type="ARBA" id="ARBA00068150"/>
    </source>
</evidence>
<dbReference type="SUPFAM" id="SSF47226">
    <property type="entry name" value="Histidine-containing phosphotransfer domain, HPT domain"/>
    <property type="match status" value="1"/>
</dbReference>
<dbReference type="eggNOG" id="COG2205">
    <property type="taxonomic scope" value="Bacteria"/>
</dbReference>
<dbReference type="CDD" id="cd17546">
    <property type="entry name" value="REC_hyHK_CKI1_RcsC-like"/>
    <property type="match status" value="1"/>
</dbReference>
<keyword evidence="4" id="KW-0808">Transferase</keyword>
<sequence>MVEACGHDLPHHLAHFVMTARTTTISSTGEFTDGHLEAGFNQGSVSRARASARLCVMATTMTSIGFAPLDVMMLDGDTLAFFLGDRLLIALWCLAVMIALARPASYGRVVALTYVHQYVFFTLNALIFNHPVLLRHGGALMPLIAITLFMFLPGSFRASALLSAFAAGISLLFWGGLRPQPEALLDLGIIFMLTVVAYVVGGLARSQSGRMQREEYLHIERERQTNHNLMQAKEAAEAGARAKADFLAVMSHEIRTPMNGVLGMVRLVLESPLAENDRSRLETACHSAEGLLTILDDILDLSKLESGSFRFHHAPFQLRPLLAGVIALMDVRAAEKGLTLTLDVAHDIPDWLDGDGGRLRQILFNLIGNAVKFTQAGGVTITARRRDDAPDRVGVEFSVTDTGPGIDDSQYPRLFQPFSQADASISRQFGGTGLGLVICKRLVEGLGGSIGVDSTPGKGSRFFFRLDFAPARAPQAGTISPPAMAPLTPLTVLLAEDNPVNQHVAQAMLESGGHHVTVAVDGAQAVEMAARGGFDLILMDMQMPKIDGLEATRRIRALPGRAGSVPIIALTANALPGDAARCRAAGMDGHIAKPMERRTLEAAMAQATGTDLCADLLLVGEDDDAIRRRLSRLGHRVFSAATPAIATNMLAARPFDAVLTLSPGDHDALGGFIADHDALGDFIATLPLPPPLHALTTEMTDGTLAAIIADLTTAPTRLEEMLGPDHMTRILTLFVASAREALTALEAGIDGESLQALAHRIKGSAASLEMTALAAAAAKVMQGNALDIGARHDLQTALQKAIVSVEAKFCAKSPEN</sequence>
<dbReference type="SMART" id="SM00388">
    <property type="entry name" value="HisKA"/>
    <property type="match status" value="1"/>
</dbReference>
<keyword evidence="12" id="KW-0472">Membrane</keyword>
<evidence type="ECO:0000313" key="15">
    <source>
        <dbReference type="EMBL" id="CDK98479.1"/>
    </source>
</evidence>
<dbReference type="AlphaFoldDB" id="V6EZ45"/>
<gene>
    <name evidence="15" type="ordered locus">MGMSRv2__1264</name>
</gene>
<dbReference type="SUPFAM" id="SSF55874">
    <property type="entry name" value="ATPase domain of HSP90 chaperone/DNA topoisomerase II/histidine kinase"/>
    <property type="match status" value="1"/>
</dbReference>
<dbReference type="Proteomes" id="UP000018922">
    <property type="component" value="Chromosome I"/>
</dbReference>
<accession>V6EZ45</accession>
<evidence type="ECO:0000313" key="16">
    <source>
        <dbReference type="Proteomes" id="UP000018922"/>
    </source>
</evidence>
<evidence type="ECO:0000256" key="12">
    <source>
        <dbReference type="SAM" id="Phobius"/>
    </source>
</evidence>
<evidence type="ECO:0000256" key="3">
    <source>
        <dbReference type="ARBA" id="ARBA00022553"/>
    </source>
</evidence>
<dbReference type="InterPro" id="IPR001789">
    <property type="entry name" value="Sig_transdc_resp-reg_receiver"/>
</dbReference>
<dbReference type="InterPro" id="IPR005467">
    <property type="entry name" value="His_kinase_dom"/>
</dbReference>
<feature type="transmembrane region" description="Helical" evidence="12">
    <location>
        <begin position="159"/>
        <end position="177"/>
    </location>
</feature>
<feature type="transmembrane region" description="Helical" evidence="12">
    <location>
        <begin position="54"/>
        <end position="73"/>
    </location>
</feature>
<dbReference type="InterPro" id="IPR036890">
    <property type="entry name" value="HATPase_C_sf"/>
</dbReference>
<keyword evidence="8" id="KW-0902">Two-component regulatory system</keyword>
<dbReference type="GO" id="GO:0005886">
    <property type="term" value="C:plasma membrane"/>
    <property type="evidence" value="ECO:0007669"/>
    <property type="project" value="UniProtKB-SubCell"/>
</dbReference>
<keyword evidence="5" id="KW-0547">Nucleotide-binding</keyword>
<dbReference type="Gene3D" id="1.20.120.160">
    <property type="entry name" value="HPT domain"/>
    <property type="match status" value="1"/>
</dbReference>
<evidence type="ECO:0000256" key="1">
    <source>
        <dbReference type="ARBA" id="ARBA00000085"/>
    </source>
</evidence>
<evidence type="ECO:0000256" key="5">
    <source>
        <dbReference type="ARBA" id="ARBA00022741"/>
    </source>
</evidence>
<dbReference type="KEGG" id="mgy:MGMSRv2__1264"/>
<comment type="catalytic activity">
    <reaction evidence="1">
        <text>ATP + protein L-histidine = ADP + protein N-phospho-L-histidine.</text>
        <dbReference type="EC" id="2.7.13.3"/>
    </reaction>
</comment>
<dbReference type="CDD" id="cd00082">
    <property type="entry name" value="HisKA"/>
    <property type="match status" value="1"/>
</dbReference>
<feature type="transmembrane region" description="Helical" evidence="12">
    <location>
        <begin position="133"/>
        <end position="152"/>
    </location>
</feature>
<dbReference type="SMART" id="SM00448">
    <property type="entry name" value="REC"/>
    <property type="match status" value="1"/>
</dbReference>
<keyword evidence="12" id="KW-1133">Transmembrane helix</keyword>
<keyword evidence="6" id="KW-0418">Kinase</keyword>
<dbReference type="PANTHER" id="PTHR45339:SF5">
    <property type="entry name" value="HISTIDINE KINASE"/>
    <property type="match status" value="1"/>
</dbReference>
<dbReference type="InterPro" id="IPR011006">
    <property type="entry name" value="CheY-like_superfamily"/>
</dbReference>
<evidence type="ECO:0000256" key="6">
    <source>
        <dbReference type="ARBA" id="ARBA00022777"/>
    </source>
</evidence>
<keyword evidence="12" id="KW-0812">Transmembrane</keyword>
<dbReference type="PRINTS" id="PR00344">
    <property type="entry name" value="BCTRLSENSOR"/>
</dbReference>
<feature type="modified residue" description="4-aspartylphosphate" evidence="11">
    <location>
        <position position="540"/>
    </location>
</feature>
<dbReference type="InterPro" id="IPR036097">
    <property type="entry name" value="HisK_dim/P_sf"/>
</dbReference>
<dbReference type="Pfam" id="PF00512">
    <property type="entry name" value="HisKA"/>
    <property type="match status" value="1"/>
</dbReference>
<evidence type="ECO:0000256" key="4">
    <source>
        <dbReference type="ARBA" id="ARBA00022679"/>
    </source>
</evidence>
<dbReference type="Pfam" id="PF02518">
    <property type="entry name" value="HATPase_c"/>
    <property type="match status" value="1"/>
</dbReference>
<evidence type="ECO:0000256" key="11">
    <source>
        <dbReference type="PROSITE-ProRule" id="PRU00169"/>
    </source>
</evidence>
<evidence type="ECO:0000259" key="14">
    <source>
        <dbReference type="PROSITE" id="PS50110"/>
    </source>
</evidence>
<dbReference type="FunFam" id="1.10.287.130:FF:000002">
    <property type="entry name" value="Two-component osmosensing histidine kinase"/>
    <property type="match status" value="1"/>
</dbReference>
<evidence type="ECO:0000256" key="8">
    <source>
        <dbReference type="ARBA" id="ARBA00023012"/>
    </source>
</evidence>
<dbReference type="Pfam" id="PF01627">
    <property type="entry name" value="Hpt"/>
    <property type="match status" value="1"/>
</dbReference>
<dbReference type="EC" id="2.7.13.3" evidence="2"/>
<dbReference type="SUPFAM" id="SSF52172">
    <property type="entry name" value="CheY-like"/>
    <property type="match status" value="1"/>
</dbReference>
<dbReference type="InterPro" id="IPR003594">
    <property type="entry name" value="HATPase_dom"/>
</dbReference>
<proteinExistence type="predicted"/>
<keyword evidence="16" id="KW-1185">Reference proteome</keyword>
<dbReference type="Pfam" id="PF00072">
    <property type="entry name" value="Response_reg"/>
    <property type="match status" value="1"/>
</dbReference>
<keyword evidence="7" id="KW-0067">ATP-binding</keyword>
<dbReference type="SMART" id="SM00387">
    <property type="entry name" value="HATPase_c"/>
    <property type="match status" value="1"/>
</dbReference>
<reference evidence="15 16" key="1">
    <citation type="journal article" date="2014" name="Genome Announc.">
        <title>Complete genome sequence of Magnetospirillum gryphiswaldense MSR-1.</title>
        <authorList>
            <person name="Wang X."/>
            <person name="Wang Q."/>
            <person name="Zhang W."/>
            <person name="Wang Y."/>
            <person name="Li L."/>
            <person name="Wen T."/>
            <person name="Zhang T."/>
            <person name="Zhang Y."/>
            <person name="Xu J."/>
            <person name="Hu J."/>
            <person name="Li S."/>
            <person name="Liu L."/>
            <person name="Liu J."/>
            <person name="Jiang W."/>
            <person name="Tian J."/>
            <person name="Li Y."/>
            <person name="Schuler D."/>
            <person name="Wang L."/>
            <person name="Li J."/>
        </authorList>
    </citation>
    <scope>NUCLEOTIDE SEQUENCE [LARGE SCALE GENOMIC DNA]</scope>
    <source>
        <strain evidence="16">DSM 6361 / JCM 21280 / NBRC 15271 / MSR-1</strain>
    </source>
</reference>
<dbReference type="GO" id="GO:0000155">
    <property type="term" value="F:phosphorelay sensor kinase activity"/>
    <property type="evidence" value="ECO:0007669"/>
    <property type="project" value="InterPro"/>
</dbReference>
<dbReference type="Gene3D" id="1.10.287.130">
    <property type="match status" value="1"/>
</dbReference>
<evidence type="ECO:0000256" key="9">
    <source>
        <dbReference type="ARBA" id="ARBA00064003"/>
    </source>
</evidence>
<dbReference type="Gene3D" id="3.40.50.2300">
    <property type="match status" value="1"/>
</dbReference>
<dbReference type="InterPro" id="IPR008207">
    <property type="entry name" value="Sig_transdc_His_kin_Hpt_dom"/>
</dbReference>
<name>V6EZ45_MAGGM</name>
<dbReference type="Gene3D" id="3.30.565.10">
    <property type="entry name" value="Histidine kinase-like ATPase, C-terminal domain"/>
    <property type="match status" value="1"/>
</dbReference>
<organism evidence="15 16">
    <name type="scientific">Magnetospirillum gryphiswaldense (strain DSM 6361 / JCM 21280 / NBRC 15271 / MSR-1)</name>
    <dbReference type="NCBI Taxonomy" id="431944"/>
    <lineage>
        <taxon>Bacteria</taxon>
        <taxon>Pseudomonadati</taxon>
        <taxon>Pseudomonadota</taxon>
        <taxon>Alphaproteobacteria</taxon>
        <taxon>Rhodospirillales</taxon>
        <taxon>Rhodospirillaceae</taxon>
        <taxon>Magnetospirillum</taxon>
    </lineage>
</organism>